<evidence type="ECO:0000313" key="3">
    <source>
        <dbReference type="Proteomes" id="UP001501095"/>
    </source>
</evidence>
<reference evidence="2 3" key="1">
    <citation type="journal article" date="2019" name="Int. J. Syst. Evol. Microbiol.">
        <title>The Global Catalogue of Microorganisms (GCM) 10K type strain sequencing project: providing services to taxonomists for standard genome sequencing and annotation.</title>
        <authorList>
            <consortium name="The Broad Institute Genomics Platform"/>
            <consortium name="The Broad Institute Genome Sequencing Center for Infectious Disease"/>
            <person name="Wu L."/>
            <person name="Ma J."/>
        </authorList>
    </citation>
    <scope>NUCLEOTIDE SEQUENCE [LARGE SCALE GENOMIC DNA]</scope>
    <source>
        <strain evidence="2 3">JCM 6924</strain>
    </source>
</reference>
<evidence type="ECO:0000256" key="1">
    <source>
        <dbReference type="SAM" id="MobiDB-lite"/>
    </source>
</evidence>
<dbReference type="EMBL" id="BAAATM010000001">
    <property type="protein sequence ID" value="GAA2515497.1"/>
    <property type="molecule type" value="Genomic_DNA"/>
</dbReference>
<gene>
    <name evidence="2" type="ORF">GCM10010423_03500</name>
</gene>
<accession>A0ABN3N6R7</accession>
<protein>
    <submittedName>
        <fullName evidence="2">Uncharacterized protein</fullName>
    </submittedName>
</protein>
<name>A0ABN3N6R7_9ACTN</name>
<dbReference type="Proteomes" id="UP001501095">
    <property type="component" value="Unassembled WGS sequence"/>
</dbReference>
<proteinExistence type="predicted"/>
<comment type="caution">
    <text evidence="2">The sequence shown here is derived from an EMBL/GenBank/DDBJ whole genome shotgun (WGS) entry which is preliminary data.</text>
</comment>
<feature type="region of interest" description="Disordered" evidence="1">
    <location>
        <begin position="30"/>
        <end position="120"/>
    </location>
</feature>
<feature type="compositionally biased region" description="Basic and acidic residues" evidence="1">
    <location>
        <begin position="111"/>
        <end position="120"/>
    </location>
</feature>
<keyword evidence="3" id="KW-1185">Reference proteome</keyword>
<organism evidence="2 3">
    <name type="scientific">Streptomyces levis</name>
    <dbReference type="NCBI Taxonomy" id="285566"/>
    <lineage>
        <taxon>Bacteria</taxon>
        <taxon>Bacillati</taxon>
        <taxon>Actinomycetota</taxon>
        <taxon>Actinomycetes</taxon>
        <taxon>Kitasatosporales</taxon>
        <taxon>Streptomycetaceae</taxon>
        <taxon>Streptomyces</taxon>
    </lineage>
</organism>
<evidence type="ECO:0000313" key="2">
    <source>
        <dbReference type="EMBL" id="GAA2515497.1"/>
    </source>
</evidence>
<dbReference type="RefSeq" id="WP_094051830.1">
    <property type="nucleotide sequence ID" value="NZ_BAAATM010000001.1"/>
</dbReference>
<sequence>MSGTQLTVTLSGGGADDARAVVRALEGTFGAPDEFPADEKATVHTATFDGDAPSGREGPGREGSDGEGAGSLSAPVTVTVQGSPEAVRRASDTLTRAFTARDDGAASGDQEQERQLLLEP</sequence>